<comment type="caution">
    <text evidence="2">The sequence shown here is derived from an EMBL/GenBank/DDBJ whole genome shotgun (WGS) entry which is preliminary data.</text>
</comment>
<evidence type="ECO:0000313" key="2">
    <source>
        <dbReference type="EMBL" id="KAG8051090.1"/>
    </source>
</evidence>
<name>A0A8J5V4Q1_ZIZPA</name>
<proteinExistence type="predicted"/>
<keyword evidence="3" id="KW-1185">Reference proteome</keyword>
<organism evidence="2 3">
    <name type="scientific">Zizania palustris</name>
    <name type="common">Northern wild rice</name>
    <dbReference type="NCBI Taxonomy" id="103762"/>
    <lineage>
        <taxon>Eukaryota</taxon>
        <taxon>Viridiplantae</taxon>
        <taxon>Streptophyta</taxon>
        <taxon>Embryophyta</taxon>
        <taxon>Tracheophyta</taxon>
        <taxon>Spermatophyta</taxon>
        <taxon>Magnoliopsida</taxon>
        <taxon>Liliopsida</taxon>
        <taxon>Poales</taxon>
        <taxon>Poaceae</taxon>
        <taxon>BOP clade</taxon>
        <taxon>Oryzoideae</taxon>
        <taxon>Oryzeae</taxon>
        <taxon>Zizaniinae</taxon>
        <taxon>Zizania</taxon>
    </lineage>
</organism>
<dbReference type="EMBL" id="JAAALK010000289">
    <property type="protein sequence ID" value="KAG8051090.1"/>
    <property type="molecule type" value="Genomic_DNA"/>
</dbReference>
<accession>A0A8J5V4Q1</accession>
<protein>
    <submittedName>
        <fullName evidence="2">Uncharacterized protein</fullName>
    </submittedName>
</protein>
<sequence length="66" mass="6731">MASGGQQAAAGGQLAGGWWAVGEPVPGRAVGWAMAGSGRRWRQEEAGGSGRRRQEAVARAVRAVGE</sequence>
<dbReference type="Proteomes" id="UP000729402">
    <property type="component" value="Unassembled WGS sequence"/>
</dbReference>
<reference evidence="2" key="1">
    <citation type="journal article" date="2021" name="bioRxiv">
        <title>Whole Genome Assembly and Annotation of Northern Wild Rice, Zizania palustris L., Supports a Whole Genome Duplication in the Zizania Genus.</title>
        <authorList>
            <person name="Haas M."/>
            <person name="Kono T."/>
            <person name="Macchietto M."/>
            <person name="Millas R."/>
            <person name="McGilp L."/>
            <person name="Shao M."/>
            <person name="Duquette J."/>
            <person name="Hirsch C.N."/>
            <person name="Kimball J."/>
        </authorList>
    </citation>
    <scope>NUCLEOTIDE SEQUENCE</scope>
    <source>
        <tissue evidence="2">Fresh leaf tissue</tissue>
    </source>
</reference>
<feature type="region of interest" description="Disordered" evidence="1">
    <location>
        <begin position="34"/>
        <end position="66"/>
    </location>
</feature>
<reference evidence="2" key="2">
    <citation type="submission" date="2021-02" db="EMBL/GenBank/DDBJ databases">
        <authorList>
            <person name="Kimball J.A."/>
            <person name="Haas M.W."/>
            <person name="Macchietto M."/>
            <person name="Kono T."/>
            <person name="Duquette J."/>
            <person name="Shao M."/>
        </authorList>
    </citation>
    <scope>NUCLEOTIDE SEQUENCE</scope>
    <source>
        <tissue evidence="2">Fresh leaf tissue</tissue>
    </source>
</reference>
<evidence type="ECO:0000313" key="3">
    <source>
        <dbReference type="Proteomes" id="UP000729402"/>
    </source>
</evidence>
<gene>
    <name evidence="2" type="ORF">GUJ93_ZPchr0009g2317</name>
</gene>
<evidence type="ECO:0000256" key="1">
    <source>
        <dbReference type="SAM" id="MobiDB-lite"/>
    </source>
</evidence>
<dbReference type="AlphaFoldDB" id="A0A8J5V4Q1"/>
<feature type="compositionally biased region" description="Low complexity" evidence="1">
    <location>
        <begin position="57"/>
        <end position="66"/>
    </location>
</feature>